<name>A0ABD3UNY3_9LAMI</name>
<feature type="domain" description="Aminotransferase-like plant mobile" evidence="2">
    <location>
        <begin position="95"/>
        <end position="179"/>
    </location>
</feature>
<dbReference type="PANTHER" id="PTHR46033:SF67">
    <property type="entry name" value="AMINOTRANSFERASE-LIKE, PLANT MOBILE DOMAIN FAMILY PROTEIN"/>
    <property type="match status" value="1"/>
</dbReference>
<protein>
    <recommendedName>
        <fullName evidence="2">Aminotransferase-like plant mobile domain-containing protein</fullName>
    </recommendedName>
</protein>
<dbReference type="Pfam" id="PF10536">
    <property type="entry name" value="PMD"/>
    <property type="match status" value="2"/>
</dbReference>
<feature type="compositionally biased region" description="Basic residues" evidence="1">
    <location>
        <begin position="421"/>
        <end position="430"/>
    </location>
</feature>
<accession>A0ABD3UNY3</accession>
<dbReference type="EMBL" id="JBJXBP010000001">
    <property type="protein sequence ID" value="KAL3851226.1"/>
    <property type="molecule type" value="Genomic_DNA"/>
</dbReference>
<organism evidence="3 4">
    <name type="scientific">Penstemon smallii</name>
    <dbReference type="NCBI Taxonomy" id="265156"/>
    <lineage>
        <taxon>Eukaryota</taxon>
        <taxon>Viridiplantae</taxon>
        <taxon>Streptophyta</taxon>
        <taxon>Embryophyta</taxon>
        <taxon>Tracheophyta</taxon>
        <taxon>Spermatophyta</taxon>
        <taxon>Magnoliopsida</taxon>
        <taxon>eudicotyledons</taxon>
        <taxon>Gunneridae</taxon>
        <taxon>Pentapetalae</taxon>
        <taxon>asterids</taxon>
        <taxon>lamiids</taxon>
        <taxon>Lamiales</taxon>
        <taxon>Plantaginaceae</taxon>
        <taxon>Cheloneae</taxon>
        <taxon>Penstemon</taxon>
    </lineage>
</organism>
<proteinExistence type="predicted"/>
<dbReference type="Proteomes" id="UP001634393">
    <property type="component" value="Unassembled WGS sequence"/>
</dbReference>
<evidence type="ECO:0000256" key="1">
    <source>
        <dbReference type="SAM" id="MobiDB-lite"/>
    </source>
</evidence>
<sequence>MEKQSVQINSATIIEQRKELMVSPTGSLPTLRNAHFLKPSVTSIDGPSLKLPALTPKPIWSLDVTFNGWRNPLKKWNIWLENMHSRYNTLWKETGIYDALMCSNHKIIRDNDLMFGLAERWCSETNTFFFPWGESTITLEDVLILGGFSVLGGHFLMPLQNQELIEIETFLENSSLDNWSLPKFYKEKEMWLKGKNLTGDLESFVRCLRTCLLVGIDCQEPYNSHRVAMQFGLDQDLPGWVPRVHTTPDIAWYDYSKPLSDDEILYVPCRLLESDVTTRYLDWWRKTVLCPVNPFKGLVKGRRSLRKPLLRPWKQLKFGSNQDVPPRILPARRPKKEKQRKKILLAPKVDKNTANKSMQELIVLKTANDPETPPGFPSKNGIKTTGEPLNPCIEKGVSSTMQSVENVDENEDVLKNDVKKGKSNSKARKFKTMDKLLGVPSKLSPKKQKSNSTGEPLQTRRRIRSNEKGRGENSSNLNSALVTDINARLLRLESELAVLKGKDNIWTNEPGLNNQKNKL</sequence>
<feature type="domain" description="Aminotransferase-like plant mobile" evidence="2">
    <location>
        <begin position="196"/>
        <end position="285"/>
    </location>
</feature>
<keyword evidence="4" id="KW-1185">Reference proteome</keyword>
<dbReference type="InterPro" id="IPR044824">
    <property type="entry name" value="MAIN-like"/>
</dbReference>
<gene>
    <name evidence="3" type="ORF">ACJIZ3_013108</name>
</gene>
<comment type="caution">
    <text evidence="3">The sequence shown here is derived from an EMBL/GenBank/DDBJ whole genome shotgun (WGS) entry which is preliminary data.</text>
</comment>
<dbReference type="PANTHER" id="PTHR46033">
    <property type="entry name" value="PROTEIN MAIN-LIKE 2"/>
    <property type="match status" value="1"/>
</dbReference>
<evidence type="ECO:0000313" key="3">
    <source>
        <dbReference type="EMBL" id="KAL3851226.1"/>
    </source>
</evidence>
<feature type="region of interest" description="Disordered" evidence="1">
    <location>
        <begin position="367"/>
        <end position="386"/>
    </location>
</feature>
<feature type="region of interest" description="Disordered" evidence="1">
    <location>
        <begin position="409"/>
        <end position="476"/>
    </location>
</feature>
<reference evidence="3 4" key="1">
    <citation type="submission" date="2024-12" db="EMBL/GenBank/DDBJ databases">
        <title>The unique morphological basis and parallel evolutionary history of personate flowers in Penstemon.</title>
        <authorList>
            <person name="Depatie T.H."/>
            <person name="Wessinger C.A."/>
        </authorList>
    </citation>
    <scope>NUCLEOTIDE SEQUENCE [LARGE SCALE GENOMIC DNA]</scope>
    <source>
        <strain evidence="3">WTNN_2</strain>
        <tissue evidence="3">Leaf</tissue>
    </source>
</reference>
<dbReference type="InterPro" id="IPR019557">
    <property type="entry name" value="AminoTfrase-like_pln_mobile"/>
</dbReference>
<evidence type="ECO:0000259" key="2">
    <source>
        <dbReference type="Pfam" id="PF10536"/>
    </source>
</evidence>
<dbReference type="AlphaFoldDB" id="A0ABD3UNY3"/>
<evidence type="ECO:0000313" key="4">
    <source>
        <dbReference type="Proteomes" id="UP001634393"/>
    </source>
</evidence>